<name>A0A976FMS6_BRELC</name>
<evidence type="ECO:0000313" key="2">
    <source>
        <dbReference type="Proteomes" id="UP000294530"/>
    </source>
</evidence>
<gene>
    <name evidence="1" type="ORF">CCR75_007884</name>
</gene>
<keyword evidence="2" id="KW-1185">Reference proteome</keyword>
<comment type="caution">
    <text evidence="1">The sequence shown here is derived from an EMBL/GenBank/DDBJ whole genome shotgun (WGS) entry which is preliminary data.</text>
</comment>
<dbReference type="AlphaFoldDB" id="A0A976FMS6"/>
<reference evidence="1 2" key="1">
    <citation type="journal article" date="2021" name="Genome Biol.">
        <title>AFLAP: assembly-free linkage analysis pipeline using k-mers from genome sequencing data.</title>
        <authorList>
            <person name="Fletcher K."/>
            <person name="Zhang L."/>
            <person name="Gil J."/>
            <person name="Han R."/>
            <person name="Cavanaugh K."/>
            <person name="Michelmore R."/>
        </authorList>
    </citation>
    <scope>NUCLEOTIDE SEQUENCE [LARGE SCALE GENOMIC DNA]</scope>
    <source>
        <strain evidence="1 2">SF5</strain>
    </source>
</reference>
<proteinExistence type="predicted"/>
<dbReference type="EMBL" id="SHOA02000002">
    <property type="protein sequence ID" value="TDH69281.1"/>
    <property type="molecule type" value="Genomic_DNA"/>
</dbReference>
<evidence type="ECO:0000313" key="1">
    <source>
        <dbReference type="EMBL" id="TDH69281.1"/>
    </source>
</evidence>
<dbReference type="RefSeq" id="XP_067818780.1">
    <property type="nucleotide sequence ID" value="XM_067965940.1"/>
</dbReference>
<sequence length="154" mass="17010">MYPSSKIALLPVTGMRQLVKGWTVEPYIGQCLKYDNAWSQTTCPSAITSIARDDDIARNLQLDETINNFKLELLEFLPLLGGETDKQPSSVKCRTATTVLTTSCIFATSIALPRVEAQPSTREGSNPSQEEKIFLQLPLARHPLLSGLQAPDYL</sequence>
<dbReference type="Proteomes" id="UP000294530">
    <property type="component" value="Unassembled WGS sequence"/>
</dbReference>
<protein>
    <submittedName>
        <fullName evidence="1">Uncharacterized protein</fullName>
    </submittedName>
</protein>
<dbReference type="KEGG" id="blac:94351611"/>
<dbReference type="GeneID" id="94351611"/>
<accession>A0A976FMS6</accession>
<organism evidence="1 2">
    <name type="scientific">Bremia lactucae</name>
    <name type="common">Lettuce downy mildew</name>
    <dbReference type="NCBI Taxonomy" id="4779"/>
    <lineage>
        <taxon>Eukaryota</taxon>
        <taxon>Sar</taxon>
        <taxon>Stramenopiles</taxon>
        <taxon>Oomycota</taxon>
        <taxon>Peronosporomycetes</taxon>
        <taxon>Peronosporales</taxon>
        <taxon>Peronosporaceae</taxon>
        <taxon>Bremia</taxon>
    </lineage>
</organism>